<evidence type="ECO:0000256" key="4">
    <source>
        <dbReference type="ARBA" id="ARBA00023163"/>
    </source>
</evidence>
<dbReference type="Pfam" id="PF00126">
    <property type="entry name" value="HTH_1"/>
    <property type="match status" value="1"/>
</dbReference>
<comment type="similarity">
    <text evidence="1">Belongs to the LysR transcriptional regulatory family.</text>
</comment>
<evidence type="ECO:0000259" key="5">
    <source>
        <dbReference type="PROSITE" id="PS50931"/>
    </source>
</evidence>
<proteinExistence type="inferred from homology"/>
<dbReference type="KEGG" id="pseb:EOK75_19410"/>
<dbReference type="PANTHER" id="PTHR30537:SF5">
    <property type="entry name" value="HTH-TYPE TRANSCRIPTIONAL ACTIVATOR TTDR-RELATED"/>
    <property type="match status" value="1"/>
</dbReference>
<sequence length="306" mass="33940">MVDNDMDHISRVGVFIAVVKAASFAGAAQALGITSSAVSKQIQNLEQDLQVKLLNRTTRNVSPTEEGTLYFERAARALEDLKEAEDEINELKSRPRGPLKVSLPQSLGIKYFGDAIAHFAAQYPEVELDVNLDDRLVDVAAERFDLVVRIGYLKDTSLIARRMADCPLVLCASPEYLRTHGTPQIPADLTKHNALAFTGNRGPHEWRYTNSAGEIGQVALQGSFKADSGAILCRAALQNIGIVLLPIFYVAEHLESRRLQHVLPDFATSPKREIYAVFPPNRFQSTRLRLLVDHLVATTKQLPWLT</sequence>
<evidence type="ECO:0000256" key="3">
    <source>
        <dbReference type="ARBA" id="ARBA00023125"/>
    </source>
</evidence>
<evidence type="ECO:0000313" key="6">
    <source>
        <dbReference type="EMBL" id="QCO57832.1"/>
    </source>
</evidence>
<dbReference type="InterPro" id="IPR000847">
    <property type="entry name" value="LysR_HTH_N"/>
</dbReference>
<evidence type="ECO:0000256" key="1">
    <source>
        <dbReference type="ARBA" id="ARBA00009437"/>
    </source>
</evidence>
<dbReference type="Pfam" id="PF03466">
    <property type="entry name" value="LysR_substrate"/>
    <property type="match status" value="1"/>
</dbReference>
<dbReference type="PANTHER" id="PTHR30537">
    <property type="entry name" value="HTH-TYPE TRANSCRIPTIONAL REGULATOR"/>
    <property type="match status" value="1"/>
</dbReference>
<gene>
    <name evidence="6" type="ORF">EOK75_19410</name>
</gene>
<organism evidence="6 7">
    <name type="scientific">Pseudorhodobacter turbinis</name>
    <dbReference type="NCBI Taxonomy" id="2500533"/>
    <lineage>
        <taxon>Bacteria</taxon>
        <taxon>Pseudomonadati</taxon>
        <taxon>Pseudomonadota</taxon>
        <taxon>Alphaproteobacteria</taxon>
        <taxon>Rhodobacterales</taxon>
        <taxon>Paracoccaceae</taxon>
        <taxon>Pseudorhodobacter</taxon>
    </lineage>
</organism>
<dbReference type="InterPro" id="IPR036390">
    <property type="entry name" value="WH_DNA-bd_sf"/>
</dbReference>
<dbReference type="Gene3D" id="3.40.190.290">
    <property type="match status" value="1"/>
</dbReference>
<dbReference type="EMBL" id="CP039965">
    <property type="protein sequence ID" value="QCO57832.1"/>
    <property type="molecule type" value="Genomic_DNA"/>
</dbReference>
<dbReference type="OrthoDB" id="9813056at2"/>
<keyword evidence="3" id="KW-0238">DNA-binding</keyword>
<geneLocation type="plasmid" evidence="6 7">
    <name>unnamed1</name>
</geneLocation>
<keyword evidence="6" id="KW-0614">Plasmid</keyword>
<dbReference type="CDD" id="cd08422">
    <property type="entry name" value="PBP2_CrgA_like"/>
    <property type="match status" value="1"/>
</dbReference>
<dbReference type="AlphaFoldDB" id="A0A4P8ELS1"/>
<reference evidence="6 7" key="1">
    <citation type="submission" date="2019-05" db="EMBL/GenBank/DDBJ databases">
        <title>Pseudorhodobacter turbinis sp. nov., isolated from the gut of the Korean turban shell.</title>
        <authorList>
            <person name="Jeong Y.-S."/>
            <person name="Kang W.-R."/>
            <person name="Bae J.-W."/>
        </authorList>
    </citation>
    <scope>NUCLEOTIDE SEQUENCE [LARGE SCALE GENOMIC DNA]</scope>
    <source>
        <strain evidence="6 7">S12M18</strain>
        <plasmid evidence="6 7">unnamed1</plasmid>
    </source>
</reference>
<dbReference type="Gene3D" id="1.10.10.10">
    <property type="entry name" value="Winged helix-like DNA-binding domain superfamily/Winged helix DNA-binding domain"/>
    <property type="match status" value="1"/>
</dbReference>
<evidence type="ECO:0000256" key="2">
    <source>
        <dbReference type="ARBA" id="ARBA00023015"/>
    </source>
</evidence>
<accession>A0A4P8ELS1</accession>
<dbReference type="InterPro" id="IPR036388">
    <property type="entry name" value="WH-like_DNA-bd_sf"/>
</dbReference>
<dbReference type="InterPro" id="IPR005119">
    <property type="entry name" value="LysR_subst-bd"/>
</dbReference>
<dbReference type="GO" id="GO:0003677">
    <property type="term" value="F:DNA binding"/>
    <property type="evidence" value="ECO:0007669"/>
    <property type="project" value="UniProtKB-KW"/>
</dbReference>
<name>A0A4P8ELS1_9RHOB</name>
<keyword evidence="2" id="KW-0805">Transcription regulation</keyword>
<dbReference type="SUPFAM" id="SSF53850">
    <property type="entry name" value="Periplasmic binding protein-like II"/>
    <property type="match status" value="1"/>
</dbReference>
<evidence type="ECO:0000313" key="7">
    <source>
        <dbReference type="Proteomes" id="UP000298631"/>
    </source>
</evidence>
<dbReference type="FunFam" id="1.10.10.10:FF:000001">
    <property type="entry name" value="LysR family transcriptional regulator"/>
    <property type="match status" value="1"/>
</dbReference>
<dbReference type="RefSeq" id="WP_137195643.1">
    <property type="nucleotide sequence ID" value="NZ_CP039965.1"/>
</dbReference>
<dbReference type="GO" id="GO:0003700">
    <property type="term" value="F:DNA-binding transcription factor activity"/>
    <property type="evidence" value="ECO:0007669"/>
    <property type="project" value="InterPro"/>
</dbReference>
<keyword evidence="7" id="KW-1185">Reference proteome</keyword>
<feature type="domain" description="HTH lysR-type" evidence="5">
    <location>
        <begin position="14"/>
        <end position="64"/>
    </location>
</feature>
<protein>
    <submittedName>
        <fullName evidence="6">LysR family transcriptional regulator</fullName>
    </submittedName>
</protein>
<keyword evidence="4" id="KW-0804">Transcription</keyword>
<dbReference type="Proteomes" id="UP000298631">
    <property type="component" value="Plasmid unnamed1"/>
</dbReference>
<dbReference type="PROSITE" id="PS50931">
    <property type="entry name" value="HTH_LYSR"/>
    <property type="match status" value="1"/>
</dbReference>
<dbReference type="SUPFAM" id="SSF46785">
    <property type="entry name" value="Winged helix' DNA-binding domain"/>
    <property type="match status" value="1"/>
</dbReference>
<dbReference type="InterPro" id="IPR058163">
    <property type="entry name" value="LysR-type_TF_proteobact-type"/>
</dbReference>